<organism evidence="1 2">
    <name type="scientific">Araneus ventricosus</name>
    <name type="common">Orbweaver spider</name>
    <name type="synonym">Epeira ventricosa</name>
    <dbReference type="NCBI Taxonomy" id="182803"/>
    <lineage>
        <taxon>Eukaryota</taxon>
        <taxon>Metazoa</taxon>
        <taxon>Ecdysozoa</taxon>
        <taxon>Arthropoda</taxon>
        <taxon>Chelicerata</taxon>
        <taxon>Arachnida</taxon>
        <taxon>Araneae</taxon>
        <taxon>Araneomorphae</taxon>
        <taxon>Entelegynae</taxon>
        <taxon>Araneoidea</taxon>
        <taxon>Araneidae</taxon>
        <taxon>Araneus</taxon>
    </lineage>
</organism>
<evidence type="ECO:0000313" key="2">
    <source>
        <dbReference type="Proteomes" id="UP000499080"/>
    </source>
</evidence>
<reference evidence="1 2" key="1">
    <citation type="journal article" date="2019" name="Sci. Rep.">
        <title>Orb-weaving spider Araneus ventricosus genome elucidates the spidroin gene catalogue.</title>
        <authorList>
            <person name="Kono N."/>
            <person name="Nakamura H."/>
            <person name="Ohtoshi R."/>
            <person name="Moran D.A.P."/>
            <person name="Shinohara A."/>
            <person name="Yoshida Y."/>
            <person name="Fujiwara M."/>
            <person name="Mori M."/>
            <person name="Tomita M."/>
            <person name="Arakawa K."/>
        </authorList>
    </citation>
    <scope>NUCLEOTIDE SEQUENCE [LARGE SCALE GENOMIC DNA]</scope>
</reference>
<accession>A0A4Y2KBU1</accession>
<sequence length="131" mass="15013">MTEWRYPLAKLILTANEVPEFLIQVPSHCCARCFFESQCFVSLINYMGGIIDCLHSRTELAWDICWQTHPDIMELSSELLSQSTQFRSISFFRAQHVLHRLICIRVGMTIIIASVSDGCLTVNLRSTKLLC</sequence>
<dbReference type="Proteomes" id="UP000499080">
    <property type="component" value="Unassembled WGS sequence"/>
</dbReference>
<proteinExistence type="predicted"/>
<protein>
    <submittedName>
        <fullName evidence="1">Uncharacterized protein</fullName>
    </submittedName>
</protein>
<keyword evidence="2" id="KW-1185">Reference proteome</keyword>
<gene>
    <name evidence="1" type="ORF">AVEN_201794_1</name>
</gene>
<name>A0A4Y2KBU1_ARAVE</name>
<evidence type="ECO:0000313" key="1">
    <source>
        <dbReference type="EMBL" id="GBM99046.1"/>
    </source>
</evidence>
<dbReference type="EMBL" id="BGPR01004384">
    <property type="protein sequence ID" value="GBM99046.1"/>
    <property type="molecule type" value="Genomic_DNA"/>
</dbReference>
<dbReference type="AlphaFoldDB" id="A0A4Y2KBU1"/>
<comment type="caution">
    <text evidence="1">The sequence shown here is derived from an EMBL/GenBank/DDBJ whole genome shotgun (WGS) entry which is preliminary data.</text>
</comment>